<dbReference type="AlphaFoldDB" id="A0A2S6FGL9"/>
<dbReference type="EMBL" id="NIRS01000006">
    <property type="protein sequence ID" value="PPK36562.1"/>
    <property type="molecule type" value="Genomic_DNA"/>
</dbReference>
<comment type="caution">
    <text evidence="1">The sequence shown here is derived from an EMBL/GenBank/DDBJ whole genome shotgun (WGS) entry which is preliminary data.</text>
</comment>
<reference evidence="2" key="1">
    <citation type="submission" date="2017-06" db="EMBL/GenBank/DDBJ databases">
        <authorList>
            <person name="Furmanczyk E.M."/>
        </authorList>
    </citation>
    <scope>NUCLEOTIDE SEQUENCE [LARGE SCALE GENOMIC DNA]</scope>
    <source>
        <strain evidence="2">AP3_16</strain>
    </source>
</reference>
<name>A0A2S6FGL9_9PSED</name>
<evidence type="ECO:0000313" key="1">
    <source>
        <dbReference type="EMBL" id="PPK36562.1"/>
    </source>
</evidence>
<gene>
    <name evidence="1" type="ORF">CD175_23410</name>
</gene>
<dbReference type="Proteomes" id="UP000238541">
    <property type="component" value="Unassembled WGS sequence"/>
</dbReference>
<protein>
    <submittedName>
        <fullName evidence="1">Uncharacterized protein</fullName>
    </submittedName>
</protein>
<keyword evidence="2" id="KW-1185">Reference proteome</keyword>
<organism evidence="1 2">
    <name type="scientific">Pseudomonas laurylsulfatiphila</name>
    <dbReference type="NCBI Taxonomy" id="2011015"/>
    <lineage>
        <taxon>Bacteria</taxon>
        <taxon>Pseudomonadati</taxon>
        <taxon>Pseudomonadota</taxon>
        <taxon>Gammaproteobacteria</taxon>
        <taxon>Pseudomonadales</taxon>
        <taxon>Pseudomonadaceae</taxon>
        <taxon>Pseudomonas</taxon>
    </lineage>
</organism>
<proteinExistence type="predicted"/>
<accession>A0A2S6FGL9</accession>
<evidence type="ECO:0000313" key="2">
    <source>
        <dbReference type="Proteomes" id="UP000238541"/>
    </source>
</evidence>
<sequence>MKYGLGVECGSEPARESGVSVNINIDCDNAFASRLAPTGLGSGWKPHAAKPRKMAVILKQNGDHWPPFSVSADI</sequence>